<reference evidence="2" key="1">
    <citation type="submission" date="2022-11" db="UniProtKB">
        <authorList>
            <consortium name="WormBaseParasite"/>
        </authorList>
    </citation>
    <scope>IDENTIFICATION</scope>
</reference>
<sequence>MVEFYLKSKENRRLYPPNEYPIIHSIYRQTVQDEFKKIENFNGILIILFCSLLFMYQTPFYMLNVFHGPQHLTLKEFSQHVRDYEYGQNKFEYIQVELGENNIETPSSSYETIRQYSNPETRKPNEHIATFKYLKTPEIYIKLPTRHVNYVHKKFPFDFSKFSLETLKCVLNTLLTKSTKKFNKKIKVKSDLVDYIEAEYSKNSTSFNMLVLTKCGILIGYLYKPHDSSERAFKPKKEHYLYSNNIAFEASKPYVSYELLFSFVLFIVLVIYFMEYCYIYIKIGIQSYPLTIKKEVKEQLKKFFNIENLPWYQQLLELDRLIQRCINKFKNQLFIIRNGNGVEFVVILSMKLENLKNYKKPPFTIFPISIIQSVTREGIHYISGIRRESCYDWPTQSSKEKKAFAKWLHEYLIQISHRYRNIVDREVLEKLTREEEELFESIFEKGNPILAQFGNYLQWLNFSRRQNISLERLGIDDHPASARLIAKFRLHYERNPKIVDEIMQSTKAENHEVCTLCQFEYVLNEKFAIWPHPSTSEHASSAEHVFHYKCILEQLRRNDKCPLCRKPAKFN</sequence>
<evidence type="ECO:0000313" key="1">
    <source>
        <dbReference type="Proteomes" id="UP000887579"/>
    </source>
</evidence>
<accession>A0AC34FBN2</accession>
<organism evidence="1 2">
    <name type="scientific">Panagrolaimus sp. ES5</name>
    <dbReference type="NCBI Taxonomy" id="591445"/>
    <lineage>
        <taxon>Eukaryota</taxon>
        <taxon>Metazoa</taxon>
        <taxon>Ecdysozoa</taxon>
        <taxon>Nematoda</taxon>
        <taxon>Chromadorea</taxon>
        <taxon>Rhabditida</taxon>
        <taxon>Tylenchina</taxon>
        <taxon>Panagrolaimomorpha</taxon>
        <taxon>Panagrolaimoidea</taxon>
        <taxon>Panagrolaimidae</taxon>
        <taxon>Panagrolaimus</taxon>
    </lineage>
</organism>
<name>A0AC34FBN2_9BILA</name>
<protein>
    <submittedName>
        <fullName evidence="2">RING-type domain-containing protein</fullName>
    </submittedName>
</protein>
<evidence type="ECO:0000313" key="2">
    <source>
        <dbReference type="WBParaSite" id="ES5_v2.g14564.t1"/>
    </source>
</evidence>
<dbReference type="Proteomes" id="UP000887579">
    <property type="component" value="Unplaced"/>
</dbReference>
<proteinExistence type="predicted"/>
<dbReference type="WBParaSite" id="ES5_v2.g14564.t1">
    <property type="protein sequence ID" value="ES5_v2.g14564.t1"/>
    <property type="gene ID" value="ES5_v2.g14564"/>
</dbReference>